<keyword evidence="1" id="KW-0732">Signal</keyword>
<feature type="signal peptide" evidence="1">
    <location>
        <begin position="1"/>
        <end position="22"/>
    </location>
</feature>
<dbReference type="PANTHER" id="PTHR19143">
    <property type="entry name" value="FIBRINOGEN/TENASCIN/ANGIOPOEITIN"/>
    <property type="match status" value="1"/>
</dbReference>
<protein>
    <recommendedName>
        <fullName evidence="2">Fibrinogen C-terminal domain-containing protein</fullName>
    </recommendedName>
</protein>
<dbReference type="SMART" id="SM00186">
    <property type="entry name" value="FBG"/>
    <property type="match status" value="1"/>
</dbReference>
<dbReference type="EMBL" id="JACVVK020000020">
    <property type="protein sequence ID" value="KAK7503347.1"/>
    <property type="molecule type" value="Genomic_DNA"/>
</dbReference>
<evidence type="ECO:0000313" key="4">
    <source>
        <dbReference type="Proteomes" id="UP001519460"/>
    </source>
</evidence>
<feature type="domain" description="Fibrinogen C-terminal" evidence="2">
    <location>
        <begin position="130"/>
        <end position="319"/>
    </location>
</feature>
<dbReference type="PROSITE" id="PS01186">
    <property type="entry name" value="EGF_2"/>
    <property type="match status" value="1"/>
</dbReference>
<dbReference type="InterPro" id="IPR050373">
    <property type="entry name" value="Fibrinogen_C-term_domain"/>
</dbReference>
<dbReference type="SUPFAM" id="SSF56496">
    <property type="entry name" value="Fibrinogen C-terminal domain-like"/>
    <property type="match status" value="1"/>
</dbReference>
<dbReference type="Proteomes" id="UP001519460">
    <property type="component" value="Unassembled WGS sequence"/>
</dbReference>
<dbReference type="PROSITE" id="PS51406">
    <property type="entry name" value="FIBRINOGEN_C_2"/>
    <property type="match status" value="1"/>
</dbReference>
<dbReference type="InterPro" id="IPR000742">
    <property type="entry name" value="EGF"/>
</dbReference>
<evidence type="ECO:0000259" key="2">
    <source>
        <dbReference type="PROSITE" id="PS51406"/>
    </source>
</evidence>
<dbReference type="Pfam" id="PF00147">
    <property type="entry name" value="Fibrinogen_C"/>
    <property type="match status" value="1"/>
</dbReference>
<feature type="chain" id="PRO_5044864146" description="Fibrinogen C-terminal domain-containing protein" evidence="1">
    <location>
        <begin position="23"/>
        <end position="356"/>
    </location>
</feature>
<dbReference type="InterPro" id="IPR014716">
    <property type="entry name" value="Fibrinogen_a/b/g_C_1"/>
</dbReference>
<sequence length="356" mass="40155">MDRVPTILVFIAIISFAVRVKSVREVHFTLDNSCPGRVVNAIHCPHIIQASSKLQCARQCSLRSGCVTFVRDSNQGNCRLCKTVPMIDCANTVISSEKAYRMTVTPDSCQNGGNFTSEWRCSCPAGFAGDWCERPLFDCKEARTLGYPTGVYHIQPALASQPFPAYCTTPKYGRTYISKRHSANPLFNRSWHEYRNGFGDPAGNYWIGLENLYLLTNSGLRYSFKMEPRLENNTFYQHYYNNFKLGPESDKYRLHYDSTGTNVKKSAGDCLALSLGAPFSTYDADNDGDVTENCAQRHQSGWWFPEGDCSLTKCNPHGVLVQSPGALWSGKPEDVFWINDFGNLLVWNIVTWLHRD</sequence>
<reference evidence="3 4" key="1">
    <citation type="journal article" date="2023" name="Sci. Data">
        <title>Genome assembly of the Korean intertidal mud-creeper Batillaria attramentaria.</title>
        <authorList>
            <person name="Patra A.K."/>
            <person name="Ho P.T."/>
            <person name="Jun S."/>
            <person name="Lee S.J."/>
            <person name="Kim Y."/>
            <person name="Won Y.J."/>
        </authorList>
    </citation>
    <scope>NUCLEOTIDE SEQUENCE [LARGE SCALE GENOMIC DNA]</scope>
    <source>
        <strain evidence="3">Wonlab-2016</strain>
    </source>
</reference>
<dbReference type="InterPro" id="IPR036056">
    <property type="entry name" value="Fibrinogen-like_C"/>
</dbReference>
<organism evidence="3 4">
    <name type="scientific">Batillaria attramentaria</name>
    <dbReference type="NCBI Taxonomy" id="370345"/>
    <lineage>
        <taxon>Eukaryota</taxon>
        <taxon>Metazoa</taxon>
        <taxon>Spiralia</taxon>
        <taxon>Lophotrochozoa</taxon>
        <taxon>Mollusca</taxon>
        <taxon>Gastropoda</taxon>
        <taxon>Caenogastropoda</taxon>
        <taxon>Sorbeoconcha</taxon>
        <taxon>Cerithioidea</taxon>
        <taxon>Batillariidae</taxon>
        <taxon>Batillaria</taxon>
    </lineage>
</organism>
<dbReference type="PROSITE" id="PS00022">
    <property type="entry name" value="EGF_1"/>
    <property type="match status" value="1"/>
</dbReference>
<proteinExistence type="predicted"/>
<accession>A0ABD0LVG0</accession>
<dbReference type="InterPro" id="IPR002181">
    <property type="entry name" value="Fibrinogen_a/b/g_C_dom"/>
</dbReference>
<keyword evidence="4" id="KW-1185">Reference proteome</keyword>
<name>A0ABD0LVG0_9CAEN</name>
<comment type="caution">
    <text evidence="3">The sequence shown here is derived from an EMBL/GenBank/DDBJ whole genome shotgun (WGS) entry which is preliminary data.</text>
</comment>
<gene>
    <name evidence="3" type="ORF">BaRGS_00005268</name>
</gene>
<evidence type="ECO:0000313" key="3">
    <source>
        <dbReference type="EMBL" id="KAK7503347.1"/>
    </source>
</evidence>
<dbReference type="Gene3D" id="3.90.215.10">
    <property type="entry name" value="Gamma Fibrinogen, chain A, domain 1"/>
    <property type="match status" value="1"/>
</dbReference>
<dbReference type="AlphaFoldDB" id="A0ABD0LVG0"/>
<dbReference type="SUPFAM" id="SSF57196">
    <property type="entry name" value="EGF/Laminin"/>
    <property type="match status" value="1"/>
</dbReference>
<dbReference type="Gene3D" id="2.10.25.10">
    <property type="entry name" value="Laminin"/>
    <property type="match status" value="1"/>
</dbReference>
<evidence type="ECO:0000256" key="1">
    <source>
        <dbReference type="SAM" id="SignalP"/>
    </source>
</evidence>